<organism evidence="1 2">
    <name type="scientific">Emcibacter nanhaiensis</name>
    <dbReference type="NCBI Taxonomy" id="1505037"/>
    <lineage>
        <taxon>Bacteria</taxon>
        <taxon>Pseudomonadati</taxon>
        <taxon>Pseudomonadota</taxon>
        <taxon>Alphaproteobacteria</taxon>
        <taxon>Emcibacterales</taxon>
        <taxon>Emcibacteraceae</taxon>
        <taxon>Emcibacter</taxon>
    </lineage>
</organism>
<accession>A0A501PC57</accession>
<dbReference type="EMBL" id="VFIY01000018">
    <property type="protein sequence ID" value="TPD57602.1"/>
    <property type="molecule type" value="Genomic_DNA"/>
</dbReference>
<proteinExistence type="predicted"/>
<comment type="caution">
    <text evidence="1">The sequence shown here is derived from an EMBL/GenBank/DDBJ whole genome shotgun (WGS) entry which is preliminary data.</text>
</comment>
<dbReference type="RefSeq" id="WP_139941917.1">
    <property type="nucleotide sequence ID" value="NZ_JBHSYP010000005.1"/>
</dbReference>
<keyword evidence="2" id="KW-1185">Reference proteome</keyword>
<gene>
    <name evidence="1" type="ORF">FIV46_15940</name>
</gene>
<dbReference type="Proteomes" id="UP000319148">
    <property type="component" value="Unassembled WGS sequence"/>
</dbReference>
<dbReference type="Pfam" id="PF05973">
    <property type="entry name" value="Gp49"/>
    <property type="match status" value="1"/>
</dbReference>
<dbReference type="OrthoDB" id="330810at2"/>
<protein>
    <submittedName>
        <fullName evidence="1">Addiction module toxin RelE</fullName>
    </submittedName>
</protein>
<dbReference type="InterPro" id="IPR009241">
    <property type="entry name" value="HigB-like"/>
</dbReference>
<name>A0A501PC57_9PROT</name>
<evidence type="ECO:0000313" key="1">
    <source>
        <dbReference type="EMBL" id="TPD57602.1"/>
    </source>
</evidence>
<reference evidence="2" key="1">
    <citation type="submission" date="2019-06" db="EMBL/GenBank/DDBJ databases">
        <title>The complete genome of Emcibacter congregatus ZYLT.</title>
        <authorList>
            <person name="Zhao Z."/>
        </authorList>
    </citation>
    <scope>NUCLEOTIDE SEQUENCE [LARGE SCALE GENOMIC DNA]</scope>
    <source>
        <strain evidence="2">MCCC 1A06723</strain>
    </source>
</reference>
<sequence>MQKEWIVEFCEEFENEFNGYPENVQDAIMAAAEVLQRDGPQLGQHHEEPIYNWSFADIKDLYLPTGDKIWEIFFYFDPNRMVILLTARGNLDAAENNLVHRITIANDRINLFLKKRKV</sequence>
<dbReference type="AlphaFoldDB" id="A0A501PC57"/>
<evidence type="ECO:0000313" key="2">
    <source>
        <dbReference type="Proteomes" id="UP000319148"/>
    </source>
</evidence>